<name>A0A1M7RCX9_9ACTN</name>
<keyword evidence="2" id="KW-0472">Membrane</keyword>
<reference evidence="3 4" key="1">
    <citation type="submission" date="2016-11" db="EMBL/GenBank/DDBJ databases">
        <authorList>
            <person name="Jaros S."/>
            <person name="Januszkiewicz K."/>
            <person name="Wedrychowicz H."/>
        </authorList>
    </citation>
    <scope>NUCLEOTIDE SEQUENCE [LARGE SCALE GENOMIC DNA]</scope>
    <source>
        <strain evidence="3 4">DSM 46144</strain>
    </source>
</reference>
<dbReference type="EMBL" id="FRCS01000010">
    <property type="protein sequence ID" value="SHN44064.1"/>
    <property type="molecule type" value="Genomic_DNA"/>
</dbReference>
<dbReference type="InterPro" id="IPR029046">
    <property type="entry name" value="LolA/LolB/LppX"/>
</dbReference>
<dbReference type="SUPFAM" id="SSF89392">
    <property type="entry name" value="Prokaryotic lipoproteins and lipoprotein localization factors"/>
    <property type="match status" value="1"/>
</dbReference>
<dbReference type="RefSeq" id="WP_073261074.1">
    <property type="nucleotide sequence ID" value="NZ_FRCS01000010.1"/>
</dbReference>
<protein>
    <recommendedName>
        <fullName evidence="5">Lipoprotein LprG</fullName>
    </recommendedName>
</protein>
<sequence length="267" mass="28482">MTDEELFALRGLDPARRDAPPAPGSPRYSAILEKAMTTEKAHRSHRSAWIIGAAASVAAVLVTLGFVFSPDQSKPASAAEQVRSAATATGDVDSLRARLTRTSDDGTERGTGEFSGTDATVTMNGPNGTERTTVLGTTLYEVVNGEVRTSRIPAGYVTPFGPAAEAVLLAVLNDGKVTRRGTETVGGQQARRYGIELTPTARQRLAALSPGELAWFELEYPSAVSRIEVWVADDLIRRITVTARDGSSTTEFYDFNAPIKIRPPSGS</sequence>
<dbReference type="Gene3D" id="2.50.20.20">
    <property type="match status" value="1"/>
</dbReference>
<feature type="compositionally biased region" description="Polar residues" evidence="1">
    <location>
        <begin position="117"/>
        <end position="131"/>
    </location>
</feature>
<gene>
    <name evidence="3" type="ORF">SAMN05443668_11040</name>
</gene>
<proteinExistence type="predicted"/>
<evidence type="ECO:0000313" key="3">
    <source>
        <dbReference type="EMBL" id="SHN44064.1"/>
    </source>
</evidence>
<evidence type="ECO:0000256" key="2">
    <source>
        <dbReference type="SAM" id="Phobius"/>
    </source>
</evidence>
<feature type="compositionally biased region" description="Basic and acidic residues" evidence="1">
    <location>
        <begin position="93"/>
        <end position="111"/>
    </location>
</feature>
<evidence type="ECO:0008006" key="5">
    <source>
        <dbReference type="Google" id="ProtNLM"/>
    </source>
</evidence>
<evidence type="ECO:0000256" key="1">
    <source>
        <dbReference type="SAM" id="MobiDB-lite"/>
    </source>
</evidence>
<feature type="region of interest" description="Disordered" evidence="1">
    <location>
        <begin position="85"/>
        <end position="131"/>
    </location>
</feature>
<keyword evidence="2" id="KW-0812">Transmembrane</keyword>
<dbReference type="STRING" id="134849.SAMN05443668_11040"/>
<evidence type="ECO:0000313" key="4">
    <source>
        <dbReference type="Proteomes" id="UP000184440"/>
    </source>
</evidence>
<keyword evidence="2" id="KW-1133">Transmembrane helix</keyword>
<feature type="transmembrane region" description="Helical" evidence="2">
    <location>
        <begin position="48"/>
        <end position="68"/>
    </location>
</feature>
<accession>A0A1M7RCX9</accession>
<organism evidence="3 4">
    <name type="scientific">Cryptosporangium aurantiacum</name>
    <dbReference type="NCBI Taxonomy" id="134849"/>
    <lineage>
        <taxon>Bacteria</taxon>
        <taxon>Bacillati</taxon>
        <taxon>Actinomycetota</taxon>
        <taxon>Actinomycetes</taxon>
        <taxon>Cryptosporangiales</taxon>
        <taxon>Cryptosporangiaceae</taxon>
        <taxon>Cryptosporangium</taxon>
    </lineage>
</organism>
<keyword evidence="4" id="KW-1185">Reference proteome</keyword>
<dbReference type="AlphaFoldDB" id="A0A1M7RCX9"/>
<dbReference type="Proteomes" id="UP000184440">
    <property type="component" value="Unassembled WGS sequence"/>
</dbReference>